<evidence type="ECO:0000256" key="2">
    <source>
        <dbReference type="ARBA" id="ARBA00022723"/>
    </source>
</evidence>
<dbReference type="PANTHER" id="PTHR42859:SF2">
    <property type="entry name" value="FERREDOXIN"/>
    <property type="match status" value="1"/>
</dbReference>
<sequence>MNDFVFTGKISINEFCSHITYWKSACNECIKACPFEALAIDFNNKVVVLDCIGCGVCYSACENDAIDLNRNLDIEIIKSVEKPSFGCIFAQGENKLSCIARLSENLIDYFVLKFGYINIYTGDCNDCKFKNSLKVFEKNLNKAREILKALDMSTESIKITQAKSSEPFEPNLGIPRRNIFKIKGNLPKRNFLIELVKENIKNRACYNGTINLSINDNCDFCSICESVCPKGAIIIEKDQTAAIYFNPSVCSACKNCIDACPKNAISEEKAFVDDLIPKALKLCEKPKKICSCGNVYYTDAEICPECEIKNKKKEELLSYVKDLF</sequence>
<dbReference type="RefSeq" id="WP_086033716.1">
    <property type="nucleotide sequence ID" value="NZ_MDSU01000018.1"/>
</dbReference>
<comment type="caution">
    <text evidence="6">The sequence shown here is derived from an EMBL/GenBank/DDBJ whole genome shotgun (WGS) entry which is preliminary data.</text>
</comment>
<dbReference type="InterPro" id="IPR017900">
    <property type="entry name" value="4Fe4S_Fe_S_CS"/>
</dbReference>
<evidence type="ECO:0000256" key="1">
    <source>
        <dbReference type="ARBA" id="ARBA00022485"/>
    </source>
</evidence>
<dbReference type="OrthoDB" id="9808559at2"/>
<evidence type="ECO:0000313" key="7">
    <source>
        <dbReference type="Proteomes" id="UP000194141"/>
    </source>
</evidence>
<gene>
    <name evidence="6" type="ORF">DESAMIL20_1013</name>
</gene>
<protein>
    <submittedName>
        <fullName evidence="6">Ferredoxin</fullName>
    </submittedName>
</protein>
<evidence type="ECO:0000259" key="5">
    <source>
        <dbReference type="PROSITE" id="PS51379"/>
    </source>
</evidence>
<feature type="domain" description="4Fe-4S ferredoxin-type" evidence="5">
    <location>
        <begin position="43"/>
        <end position="71"/>
    </location>
</feature>
<dbReference type="Proteomes" id="UP000194141">
    <property type="component" value="Unassembled WGS sequence"/>
</dbReference>
<keyword evidence="7" id="KW-1185">Reference proteome</keyword>
<dbReference type="GO" id="GO:0051539">
    <property type="term" value="F:4 iron, 4 sulfur cluster binding"/>
    <property type="evidence" value="ECO:0007669"/>
    <property type="project" value="UniProtKB-KW"/>
</dbReference>
<dbReference type="Pfam" id="PF12838">
    <property type="entry name" value="Fer4_7"/>
    <property type="match status" value="1"/>
</dbReference>
<dbReference type="EMBL" id="MDSU01000018">
    <property type="protein sequence ID" value="OSS41460.1"/>
    <property type="molecule type" value="Genomic_DNA"/>
</dbReference>
<dbReference type="InterPro" id="IPR050294">
    <property type="entry name" value="RnfB_subfamily"/>
</dbReference>
<accession>A0A1X4XVA3</accession>
<keyword evidence="3" id="KW-0408">Iron</keyword>
<keyword evidence="1" id="KW-0004">4Fe-4S</keyword>
<feature type="domain" description="4Fe-4S ferredoxin-type" evidence="5">
    <location>
        <begin position="208"/>
        <end position="238"/>
    </location>
</feature>
<dbReference type="Pfam" id="PF00037">
    <property type="entry name" value="Fer4"/>
    <property type="match status" value="1"/>
</dbReference>
<dbReference type="InterPro" id="IPR017896">
    <property type="entry name" value="4Fe4S_Fe-S-bd"/>
</dbReference>
<dbReference type="STRING" id="1562698.DESAMIL20_1013"/>
<keyword evidence="2" id="KW-0479">Metal-binding</keyword>
<dbReference type="PROSITE" id="PS00198">
    <property type="entry name" value="4FE4S_FER_1"/>
    <property type="match status" value="2"/>
</dbReference>
<dbReference type="SUPFAM" id="SSF54862">
    <property type="entry name" value="4Fe-4S ferredoxins"/>
    <property type="match status" value="2"/>
</dbReference>
<dbReference type="PANTHER" id="PTHR42859">
    <property type="entry name" value="OXIDOREDUCTASE"/>
    <property type="match status" value="1"/>
</dbReference>
<dbReference type="PROSITE" id="PS51379">
    <property type="entry name" value="4FE4S_FER_2"/>
    <property type="match status" value="3"/>
</dbReference>
<proteinExistence type="predicted"/>
<organism evidence="6 7">
    <name type="scientific">Desulfurella amilsii</name>
    <dbReference type="NCBI Taxonomy" id="1562698"/>
    <lineage>
        <taxon>Bacteria</taxon>
        <taxon>Pseudomonadati</taxon>
        <taxon>Campylobacterota</taxon>
        <taxon>Desulfurellia</taxon>
        <taxon>Desulfurellales</taxon>
        <taxon>Desulfurellaceae</taxon>
        <taxon>Desulfurella</taxon>
    </lineage>
</organism>
<feature type="domain" description="4Fe-4S ferredoxin-type" evidence="5">
    <location>
        <begin position="241"/>
        <end position="270"/>
    </location>
</feature>
<evidence type="ECO:0000313" key="6">
    <source>
        <dbReference type="EMBL" id="OSS41460.1"/>
    </source>
</evidence>
<keyword evidence="4" id="KW-0411">Iron-sulfur</keyword>
<dbReference type="Gene3D" id="3.30.70.20">
    <property type="match status" value="2"/>
</dbReference>
<reference evidence="6 7" key="1">
    <citation type="journal article" date="2017" name="Front. Microbiol.">
        <title>Genome Sequence of Desulfurella amilsii Strain TR1 and Comparative Genomics of Desulfurellaceae Family.</title>
        <authorList>
            <person name="Florentino A.P."/>
            <person name="Stams A.J."/>
            <person name="Sanchez-Andrea I."/>
        </authorList>
    </citation>
    <scope>NUCLEOTIDE SEQUENCE [LARGE SCALE GENOMIC DNA]</scope>
    <source>
        <strain evidence="6 7">TR1</strain>
    </source>
</reference>
<evidence type="ECO:0000256" key="4">
    <source>
        <dbReference type="ARBA" id="ARBA00023014"/>
    </source>
</evidence>
<dbReference type="GO" id="GO:0046872">
    <property type="term" value="F:metal ion binding"/>
    <property type="evidence" value="ECO:0007669"/>
    <property type="project" value="UniProtKB-KW"/>
</dbReference>
<evidence type="ECO:0000256" key="3">
    <source>
        <dbReference type="ARBA" id="ARBA00023004"/>
    </source>
</evidence>
<name>A0A1X4XVA3_9BACT</name>
<dbReference type="AlphaFoldDB" id="A0A1X4XVA3"/>